<dbReference type="GO" id="GO:0016758">
    <property type="term" value="F:hexosyltransferase activity"/>
    <property type="evidence" value="ECO:0007669"/>
    <property type="project" value="UniProtKB-ARBA"/>
</dbReference>
<protein>
    <submittedName>
        <fullName evidence="5">Glycosyltransferase, group 2 family protein</fullName>
    </submittedName>
</protein>
<accession>A0A0E2LTP1</accession>
<keyword evidence="3" id="KW-1133">Transmembrane helix</keyword>
<dbReference type="CDD" id="cd00761">
    <property type="entry name" value="Glyco_tranf_GTA_type"/>
    <property type="match status" value="1"/>
</dbReference>
<evidence type="ECO:0000259" key="4">
    <source>
        <dbReference type="Pfam" id="PF00535"/>
    </source>
</evidence>
<keyword evidence="3" id="KW-0472">Membrane</keyword>
<evidence type="ECO:0000256" key="3">
    <source>
        <dbReference type="SAM" id="Phobius"/>
    </source>
</evidence>
<reference evidence="5 6" key="1">
    <citation type="submission" date="2013-06" db="EMBL/GenBank/DDBJ databases">
        <authorList>
            <person name="Weinstock G."/>
            <person name="Sodergren E."/>
            <person name="Lobos E.A."/>
            <person name="Fulton L."/>
            <person name="Fulton R."/>
            <person name="Courtney L."/>
            <person name="Fronick C."/>
            <person name="O'Laughlin M."/>
            <person name="Godfrey J."/>
            <person name="Wilson R.M."/>
            <person name="Miner T."/>
            <person name="Farmer C."/>
            <person name="Delehaunty K."/>
            <person name="Cordes M."/>
            <person name="Minx P."/>
            <person name="Tomlinson C."/>
            <person name="Chen J."/>
            <person name="Wollam A."/>
            <person name="Pepin K.H."/>
            <person name="Bhonagiri V."/>
            <person name="Zhang X."/>
            <person name="Warren W."/>
            <person name="Mitreva M."/>
            <person name="Mardis E.R."/>
            <person name="Wilson R.K."/>
        </authorList>
    </citation>
    <scope>NUCLEOTIDE SEQUENCE [LARGE SCALE GENOMIC DNA]</scope>
    <source>
        <strain evidence="5 6">F0570</strain>
    </source>
</reference>
<evidence type="ECO:0000313" key="6">
    <source>
        <dbReference type="Proteomes" id="UP000016630"/>
    </source>
</evidence>
<dbReference type="HOGENOM" id="CLU_025996_25_1_10"/>
<dbReference type="PANTHER" id="PTHR22916">
    <property type="entry name" value="GLYCOSYLTRANSFERASE"/>
    <property type="match status" value="1"/>
</dbReference>
<dbReference type="Gene3D" id="3.90.550.10">
    <property type="entry name" value="Spore Coat Polysaccharide Biosynthesis Protein SpsA, Chain A"/>
    <property type="match status" value="1"/>
</dbReference>
<dbReference type="RefSeq" id="WP_021664859.1">
    <property type="nucleotide sequence ID" value="NZ_KI259103.1"/>
</dbReference>
<dbReference type="Pfam" id="PF00535">
    <property type="entry name" value="Glycos_transf_2"/>
    <property type="match status" value="1"/>
</dbReference>
<evidence type="ECO:0000256" key="2">
    <source>
        <dbReference type="ARBA" id="ARBA00022679"/>
    </source>
</evidence>
<keyword evidence="1" id="KW-0328">Glycosyltransferase</keyword>
<dbReference type="PANTHER" id="PTHR22916:SF51">
    <property type="entry name" value="GLYCOSYLTRANSFERASE EPSH-RELATED"/>
    <property type="match status" value="1"/>
</dbReference>
<keyword evidence="2 5" id="KW-0808">Transferase</keyword>
<keyword evidence="3" id="KW-0812">Transmembrane</keyword>
<comment type="caution">
    <text evidence="5">The sequence shown here is derived from an EMBL/GenBank/DDBJ whole genome shotgun (WGS) entry which is preliminary data.</text>
</comment>
<dbReference type="InterPro" id="IPR029044">
    <property type="entry name" value="Nucleotide-diphossugar_trans"/>
</dbReference>
<dbReference type="Proteomes" id="UP000016630">
    <property type="component" value="Unassembled WGS sequence"/>
</dbReference>
<dbReference type="EMBL" id="AWUW01000001">
    <property type="protein sequence ID" value="ERJ69101.1"/>
    <property type="molecule type" value="Genomic_DNA"/>
</dbReference>
<organism evidence="5 6">
    <name type="scientific">Porphyromonas gingivalis F0570</name>
    <dbReference type="NCBI Taxonomy" id="1227271"/>
    <lineage>
        <taxon>Bacteria</taxon>
        <taxon>Pseudomonadati</taxon>
        <taxon>Bacteroidota</taxon>
        <taxon>Bacteroidia</taxon>
        <taxon>Bacteroidales</taxon>
        <taxon>Porphyromonadaceae</taxon>
        <taxon>Porphyromonas</taxon>
    </lineage>
</organism>
<feature type="domain" description="Glycosyltransferase 2-like" evidence="4">
    <location>
        <begin position="12"/>
        <end position="154"/>
    </location>
</feature>
<dbReference type="AlphaFoldDB" id="A0A0E2LTP1"/>
<dbReference type="InterPro" id="IPR001173">
    <property type="entry name" value="Glyco_trans_2-like"/>
</dbReference>
<dbReference type="PATRIC" id="fig|1227271.3.peg.57"/>
<evidence type="ECO:0000313" key="5">
    <source>
        <dbReference type="EMBL" id="ERJ69101.1"/>
    </source>
</evidence>
<evidence type="ECO:0000256" key="1">
    <source>
        <dbReference type="ARBA" id="ARBA00022676"/>
    </source>
</evidence>
<dbReference type="SUPFAM" id="SSF53448">
    <property type="entry name" value="Nucleotide-diphospho-sugar transferases"/>
    <property type="match status" value="1"/>
</dbReference>
<gene>
    <name evidence="5" type="ORF">HMPREF1555_00056</name>
</gene>
<feature type="transmembrane region" description="Helical" evidence="3">
    <location>
        <begin position="319"/>
        <end position="337"/>
    </location>
</feature>
<sequence>MDKSSNFIPELSIIIPVYNVEDYLHRCVDSILSQDYDAYEIILVDDGSTDSSGSLCDELARQHKCIRVIHKPNGGLSSARNAGLRVAQGRYIWFIDSDDYIAEKCLDKIMTQIKSDGSEIIFFSHIRSNGVSTFGSPVGKYYPGFYTGMEVLQGHLAYLTAWSYVSSKSLWDENNLLFLEGINFEDFEIWPRLLKTLKKGSFLKSDIPPYIYYVRPGSIMNQSDPNKRLKQIQDYSRIENSWKKSFDLVSPKADSYDMLVLKEGTATLHRFLLGFTLISNLPIRTKLNLYLQYRKKGVFSGYYNGHRRNPYVSFGRLRIFWSIIGRSFILYSFYSIVRDISKKWKK</sequence>
<name>A0A0E2LTP1_PORGN</name>
<proteinExistence type="predicted"/>